<sequence length="628" mass="70824">MKKVESTSLDIRKQNISELMRLFPDAATDGKIDFEKLRALLGETVETGRERYEFSWNGKSQALKIAQAPSTGTLRPDKASSKSWDSTENLYIEGDNLEVLKLLQKAYFGSVKMIYIDPPYNTGRDFVYKDNFIDNLQNYKEVTGQATKANAETSGRFHTDWLNMIYPRLKLARNLLSDDGVIFISIDDHEVTNLRAVCNEIFGEINFVAQLPTIMNLKGNNDQYGFSGTHEYTLVYAKNIANEDSVGELPLTEEDIGDYSLKDEKGYYKQGATLMRTGEAGAREKRPKGYYPIYITKDLSRISIERMNAEDYEVFPKTADGKEMSWRRSKETLAETYDEIIVKKTANGISFYKKQRLEEDKGIRGKKPKSLFYKPEYSSGNGTNLLKSLFNGKVFDNPKPLELIKDFILIGSGEDDLILDFFSGSATTAHAVMDVNREYGSKRKFIMVQLPERTSPDSEAAREGFETICEIAKERIRRAGKKMDAGEGADLDTGFKVYRLDSSNIKAWDPDTDNLEKNLFDLENSIKEGRTKEDLLAEMLLKVGIPLTETVEEIQISGKSIFKAGNGAVLLCLEDEITLELVNGLAKHKPDHADVKVIFKESGFPDDTVKTNAIQTLKKNGILDVRSV</sequence>
<dbReference type="OrthoDB" id="9800801at2"/>
<dbReference type="InterPro" id="IPR002052">
    <property type="entry name" value="DNA_methylase_N6_adenine_CS"/>
</dbReference>
<evidence type="ECO:0000256" key="5">
    <source>
        <dbReference type="ARBA" id="ARBA00022747"/>
    </source>
</evidence>
<comment type="similarity">
    <text evidence="1">Belongs to the N(4)/N(6)-methyltransferase family.</text>
</comment>
<accession>A0A3D8GV71</accession>
<dbReference type="GO" id="GO:0032259">
    <property type="term" value="P:methylation"/>
    <property type="evidence" value="ECO:0007669"/>
    <property type="project" value="UniProtKB-KW"/>
</dbReference>
<gene>
    <name evidence="7" type="ORF">DRW41_01815</name>
</gene>
<dbReference type="GO" id="GO:0003677">
    <property type="term" value="F:DNA binding"/>
    <property type="evidence" value="ECO:0007669"/>
    <property type="project" value="InterPro"/>
</dbReference>
<dbReference type="InterPro" id="IPR002295">
    <property type="entry name" value="N4/N6-MTase_EcoPI_Mod-like"/>
</dbReference>
<keyword evidence="5" id="KW-0680">Restriction system</keyword>
<name>A0A3D8GV71_9BACI</name>
<keyword evidence="2 7" id="KW-0489">Methyltransferase</keyword>
<dbReference type="EMBL" id="QNQT01000001">
    <property type="protein sequence ID" value="RDU38327.1"/>
    <property type="molecule type" value="Genomic_DNA"/>
</dbReference>
<evidence type="ECO:0000256" key="1">
    <source>
        <dbReference type="ARBA" id="ARBA00006594"/>
    </source>
</evidence>
<evidence type="ECO:0000256" key="2">
    <source>
        <dbReference type="ARBA" id="ARBA00022603"/>
    </source>
</evidence>
<dbReference type="SUPFAM" id="SSF53335">
    <property type="entry name" value="S-adenosyl-L-methionine-dependent methyltransferases"/>
    <property type="match status" value="1"/>
</dbReference>
<dbReference type="RefSeq" id="WP_115450250.1">
    <property type="nucleotide sequence ID" value="NZ_QNQT01000001.1"/>
</dbReference>
<protein>
    <submittedName>
        <fullName evidence="7">Site-specific DNA-methyltransferase</fullName>
    </submittedName>
</protein>
<dbReference type="PRINTS" id="PR00506">
    <property type="entry name" value="D21N6MTFRASE"/>
</dbReference>
<dbReference type="GO" id="GO:0008170">
    <property type="term" value="F:N-methyltransferase activity"/>
    <property type="evidence" value="ECO:0007669"/>
    <property type="project" value="InterPro"/>
</dbReference>
<evidence type="ECO:0000259" key="6">
    <source>
        <dbReference type="Pfam" id="PF01555"/>
    </source>
</evidence>
<evidence type="ECO:0000256" key="4">
    <source>
        <dbReference type="ARBA" id="ARBA00022691"/>
    </source>
</evidence>
<comment type="caution">
    <text evidence="7">The sequence shown here is derived from an EMBL/GenBank/DDBJ whole genome shotgun (WGS) entry which is preliminary data.</text>
</comment>
<evidence type="ECO:0000313" key="7">
    <source>
        <dbReference type="EMBL" id="RDU38327.1"/>
    </source>
</evidence>
<evidence type="ECO:0000313" key="8">
    <source>
        <dbReference type="Proteomes" id="UP000257144"/>
    </source>
</evidence>
<dbReference type="Pfam" id="PF01555">
    <property type="entry name" value="N6_N4_Mtase"/>
    <property type="match status" value="1"/>
</dbReference>
<proteinExistence type="inferred from homology"/>
<keyword evidence="8" id="KW-1185">Reference proteome</keyword>
<feature type="domain" description="DNA methylase N-4/N-6" evidence="6">
    <location>
        <begin position="111"/>
        <end position="439"/>
    </location>
</feature>
<organism evidence="7 8">
    <name type="scientific">Neobacillus piezotolerans</name>
    <dbReference type="NCBI Taxonomy" id="2259171"/>
    <lineage>
        <taxon>Bacteria</taxon>
        <taxon>Bacillati</taxon>
        <taxon>Bacillota</taxon>
        <taxon>Bacilli</taxon>
        <taxon>Bacillales</taxon>
        <taxon>Bacillaceae</taxon>
        <taxon>Neobacillus</taxon>
    </lineage>
</organism>
<dbReference type="InterPro" id="IPR029063">
    <property type="entry name" value="SAM-dependent_MTases_sf"/>
</dbReference>
<dbReference type="InterPro" id="IPR002941">
    <property type="entry name" value="DNA_methylase_N4/N6"/>
</dbReference>
<dbReference type="AlphaFoldDB" id="A0A3D8GV71"/>
<evidence type="ECO:0000256" key="3">
    <source>
        <dbReference type="ARBA" id="ARBA00022679"/>
    </source>
</evidence>
<dbReference type="Gene3D" id="3.40.50.150">
    <property type="entry name" value="Vaccinia Virus protein VP39"/>
    <property type="match status" value="1"/>
</dbReference>
<dbReference type="GO" id="GO:0009307">
    <property type="term" value="P:DNA restriction-modification system"/>
    <property type="evidence" value="ECO:0007669"/>
    <property type="project" value="UniProtKB-KW"/>
</dbReference>
<dbReference type="PIRSF" id="PIRSF015855">
    <property type="entry name" value="TypeIII_Mtase_mKpnI"/>
    <property type="match status" value="1"/>
</dbReference>
<dbReference type="Proteomes" id="UP000257144">
    <property type="component" value="Unassembled WGS sequence"/>
</dbReference>
<dbReference type="PROSITE" id="PS00092">
    <property type="entry name" value="N6_MTASE"/>
    <property type="match status" value="1"/>
</dbReference>
<reference evidence="7 8" key="1">
    <citation type="submission" date="2018-07" db="EMBL/GenBank/DDBJ databases">
        <title>Bacillus sp. YLB-04 draft genome sequence.</title>
        <authorList>
            <person name="Yu L."/>
            <person name="Tang X."/>
        </authorList>
    </citation>
    <scope>NUCLEOTIDE SEQUENCE [LARGE SCALE GENOMIC DNA]</scope>
    <source>
        <strain evidence="7 8">YLB-04</strain>
    </source>
</reference>
<keyword evidence="4" id="KW-0949">S-adenosyl-L-methionine</keyword>
<keyword evidence="3 7" id="KW-0808">Transferase</keyword>